<reference evidence="6 7" key="1">
    <citation type="submission" date="2019-01" db="EMBL/GenBank/DDBJ databases">
        <title>Sphingorhabdus lacus sp.nov., isolated from an oligotrophic freshwater lake.</title>
        <authorList>
            <person name="Park M."/>
        </authorList>
    </citation>
    <scope>NUCLEOTIDE SEQUENCE [LARGE SCALE GENOMIC DNA]</scope>
    <source>
        <strain evidence="6 7">IMCC26285</strain>
    </source>
</reference>
<dbReference type="PANTHER" id="PTHR32089">
    <property type="entry name" value="METHYL-ACCEPTING CHEMOTAXIS PROTEIN MCPB"/>
    <property type="match status" value="1"/>
</dbReference>
<evidence type="ECO:0000256" key="1">
    <source>
        <dbReference type="ARBA" id="ARBA00023224"/>
    </source>
</evidence>
<dbReference type="SUPFAM" id="SSF58104">
    <property type="entry name" value="Methyl-accepting chemotaxis protein (MCP) signaling domain"/>
    <property type="match status" value="1"/>
</dbReference>
<sequence length="421" mass="45126">MQHISRFEKSDDCSFLSVLPTDTLRDTLEKFRVNRAMRLLAVVDDTGIPVGVIREIDIRDLLFNPFGHALMSNPGFGSDITGLIRDCAVAEYGQDSAALMGAFSRYSDSPGLVLVTQGQFRETLSGDRLLELLAQGRIKRAEKIAKYGQDFTQHILALSGQISETANQVNSLSESLGNQAREMTNAAQDVASGAAQSSMGLQDVNERGHKLAYALEQLAVAASEAKMVRTRTKSVIDSADPQMKALADGGVEIGGIIDVIHKVGKQTNFLALNAQIEAVRQDADNHGFVAVASEIKQLANQTKVSAEEVSKKVGKIGRTVDDVLVGHREIVDAMEQISTISEQIETAVDEQSATSLVIAGFVEQAADATSEISARAKDIGARASQVNSSAGELARVSAMLLVSAKGISEQSRTFVQSIEYA</sequence>
<dbReference type="PROSITE" id="PS51371">
    <property type="entry name" value="CBS"/>
    <property type="match status" value="1"/>
</dbReference>
<dbReference type="InterPro" id="IPR046342">
    <property type="entry name" value="CBS_dom_sf"/>
</dbReference>
<evidence type="ECO:0000256" key="3">
    <source>
        <dbReference type="PROSITE-ProRule" id="PRU00703"/>
    </source>
</evidence>
<dbReference type="EMBL" id="SDWJ01000001">
    <property type="protein sequence ID" value="MVZ97172.1"/>
    <property type="molecule type" value="Genomic_DNA"/>
</dbReference>
<feature type="domain" description="CBS" evidence="5">
    <location>
        <begin position="4"/>
        <end position="70"/>
    </location>
</feature>
<comment type="caution">
    <text evidence="6">The sequence shown here is derived from an EMBL/GenBank/DDBJ whole genome shotgun (WGS) entry which is preliminary data.</text>
</comment>
<evidence type="ECO:0000313" key="7">
    <source>
        <dbReference type="Proteomes" id="UP000471147"/>
    </source>
</evidence>
<dbReference type="GO" id="GO:0016020">
    <property type="term" value="C:membrane"/>
    <property type="evidence" value="ECO:0007669"/>
    <property type="project" value="InterPro"/>
</dbReference>
<dbReference type="InterPro" id="IPR004089">
    <property type="entry name" value="MCPsignal_dom"/>
</dbReference>
<dbReference type="RefSeq" id="WP_160353070.1">
    <property type="nucleotide sequence ID" value="NZ_SDWJ01000001.1"/>
</dbReference>
<accession>A0A6I4LUY5</accession>
<gene>
    <name evidence="6" type="ORF">EUU23_05570</name>
</gene>
<dbReference type="AlphaFoldDB" id="A0A6I4LUY5"/>
<dbReference type="PROSITE" id="PS50111">
    <property type="entry name" value="CHEMOTAXIS_TRANSDUC_2"/>
    <property type="match status" value="1"/>
</dbReference>
<dbReference type="Proteomes" id="UP000471147">
    <property type="component" value="Unassembled WGS sequence"/>
</dbReference>
<keyword evidence="3" id="KW-0129">CBS domain</keyword>
<dbReference type="Pfam" id="PF00571">
    <property type="entry name" value="CBS"/>
    <property type="match status" value="1"/>
</dbReference>
<protein>
    <submittedName>
        <fullName evidence="6">CBS domain-containing protein</fullName>
    </submittedName>
</protein>
<evidence type="ECO:0000259" key="4">
    <source>
        <dbReference type="PROSITE" id="PS50111"/>
    </source>
</evidence>
<evidence type="ECO:0000313" key="6">
    <source>
        <dbReference type="EMBL" id="MVZ97172.1"/>
    </source>
</evidence>
<evidence type="ECO:0000256" key="2">
    <source>
        <dbReference type="PROSITE-ProRule" id="PRU00284"/>
    </source>
</evidence>
<proteinExistence type="predicted"/>
<dbReference type="SUPFAM" id="SSF54631">
    <property type="entry name" value="CBS-domain pair"/>
    <property type="match status" value="1"/>
</dbReference>
<dbReference type="OrthoDB" id="7441210at2"/>
<dbReference type="PANTHER" id="PTHR32089:SF112">
    <property type="entry name" value="LYSOZYME-LIKE PROTEIN-RELATED"/>
    <property type="match status" value="1"/>
</dbReference>
<keyword evidence="7" id="KW-1185">Reference proteome</keyword>
<dbReference type="GO" id="GO:0007165">
    <property type="term" value="P:signal transduction"/>
    <property type="evidence" value="ECO:0007669"/>
    <property type="project" value="UniProtKB-KW"/>
</dbReference>
<feature type="domain" description="Methyl-accepting transducer" evidence="4">
    <location>
        <begin position="165"/>
        <end position="387"/>
    </location>
</feature>
<name>A0A6I4LUY5_9SPHN</name>
<evidence type="ECO:0000259" key="5">
    <source>
        <dbReference type="PROSITE" id="PS51371"/>
    </source>
</evidence>
<dbReference type="InterPro" id="IPR000644">
    <property type="entry name" value="CBS_dom"/>
</dbReference>
<keyword evidence="1 2" id="KW-0807">Transducer</keyword>
<organism evidence="6 7">
    <name type="scientific">Sphingorhabdus profundilacus</name>
    <dbReference type="NCBI Taxonomy" id="2509718"/>
    <lineage>
        <taxon>Bacteria</taxon>
        <taxon>Pseudomonadati</taxon>
        <taxon>Pseudomonadota</taxon>
        <taxon>Alphaproteobacteria</taxon>
        <taxon>Sphingomonadales</taxon>
        <taxon>Sphingomonadaceae</taxon>
        <taxon>Sphingorhabdus</taxon>
    </lineage>
</organism>
<dbReference type="SMART" id="SM00283">
    <property type="entry name" value="MA"/>
    <property type="match status" value="1"/>
</dbReference>
<dbReference type="Gene3D" id="1.10.287.950">
    <property type="entry name" value="Methyl-accepting chemotaxis protein"/>
    <property type="match status" value="1"/>
</dbReference>
<dbReference type="Pfam" id="PF00015">
    <property type="entry name" value="MCPsignal"/>
    <property type="match status" value="1"/>
</dbReference>